<organism evidence="1 2">
    <name type="scientific">Metallosphaera hakonensis JCM 8857 = DSM 7519</name>
    <dbReference type="NCBI Taxonomy" id="1293036"/>
    <lineage>
        <taxon>Archaea</taxon>
        <taxon>Thermoproteota</taxon>
        <taxon>Thermoprotei</taxon>
        <taxon>Sulfolobales</taxon>
        <taxon>Sulfolobaceae</taxon>
        <taxon>Metallosphaera</taxon>
    </lineage>
</organism>
<dbReference type="EMBL" id="CP029287">
    <property type="protein sequence ID" value="AWR98680.1"/>
    <property type="molecule type" value="Genomic_DNA"/>
</dbReference>
<gene>
    <name evidence="1" type="ORF">DFR87_02010</name>
</gene>
<dbReference type="GeneID" id="36834078"/>
<protein>
    <submittedName>
        <fullName evidence="1">DUF3211 domain-containing protein</fullName>
    </submittedName>
</protein>
<reference evidence="1 2" key="1">
    <citation type="submission" date="2018-05" db="EMBL/GenBank/DDBJ databases">
        <title>Complete Genome Sequences of Extremely Thermoacidophilic, Metal-Mobilizing Type-Strain Members of the Archaeal Family Sulfolobaceae: Acidianus brierleyi DSM-1651T, Acidianus sulfidivorans DSM-18786T, Metallosphaera hakonensis DSM-7519T, and Metallosphaera prunae DSM-10039T.</title>
        <authorList>
            <person name="Counts J.A."/>
            <person name="Kelly R.M."/>
        </authorList>
    </citation>
    <scope>NUCLEOTIDE SEQUENCE [LARGE SCALE GENOMIC DNA]</scope>
    <source>
        <strain evidence="1 2">HO1-1</strain>
    </source>
</reference>
<dbReference type="AlphaFoldDB" id="A0A2U9IRM7"/>
<reference evidence="2" key="2">
    <citation type="submission" date="2020-03" db="EMBL/GenBank/DDBJ databases">
        <title>Complete Genome Sequences of Extremely Thermoacidophilic, Metal-Mobilizing Type-Strain Members of the Archaeal Family Sulfolobaceae: Acidianus brierleyi DSM-1651T, Acidianus sulfidivorans DSM-18786T, Metallosphaera hakonensis DSM-7519T, and Metallosphaera prunae DSM-10039T.</title>
        <authorList>
            <person name="Counts J.A."/>
            <person name="Kelly R.M."/>
        </authorList>
    </citation>
    <scope>NUCLEOTIDE SEQUENCE [LARGE SCALE GENOMIC DNA]</scope>
    <source>
        <strain evidence="2">HO1-1</strain>
    </source>
</reference>
<dbReference type="Gene3D" id="3.30.530.20">
    <property type="match status" value="1"/>
</dbReference>
<dbReference type="Proteomes" id="UP000247586">
    <property type="component" value="Chromosome"/>
</dbReference>
<dbReference type="STRING" id="1293036.GCA_001315825_02299"/>
<dbReference type="InterPro" id="IPR023393">
    <property type="entry name" value="START-like_dom_sf"/>
</dbReference>
<dbReference type="Pfam" id="PF11485">
    <property type="entry name" value="STK_08120-like"/>
    <property type="match status" value="1"/>
</dbReference>
<name>A0A2U9IRM7_9CREN</name>
<dbReference type="OrthoDB" id="34680at2157"/>
<dbReference type="RefSeq" id="WP_054837040.1">
    <property type="nucleotide sequence ID" value="NZ_BBBA01000021.1"/>
</dbReference>
<reference evidence="2" key="3">
    <citation type="submission" date="2020-03" db="EMBL/GenBank/DDBJ databases">
        <title>Sequencing and Assembly of Multiple Reported Metal-Biooxidizing Members of the Extremely Thermoacidophilic Archaeal Family Sulfolobaceae.</title>
        <authorList>
            <person name="Counts J.A."/>
            <person name="Kelly R.M."/>
        </authorList>
    </citation>
    <scope>NUCLEOTIDE SEQUENCE [LARGE SCALE GENOMIC DNA]</scope>
    <source>
        <strain evidence="2">HO1-1</strain>
    </source>
</reference>
<keyword evidence="2" id="KW-1185">Reference proteome</keyword>
<dbReference type="InterPro" id="IPR021578">
    <property type="entry name" value="STK_08120-like"/>
</dbReference>
<evidence type="ECO:0000313" key="2">
    <source>
        <dbReference type="Proteomes" id="UP000247586"/>
    </source>
</evidence>
<evidence type="ECO:0000313" key="1">
    <source>
        <dbReference type="EMBL" id="AWR98680.1"/>
    </source>
</evidence>
<proteinExistence type="predicted"/>
<dbReference type="KEGG" id="mhk:DFR87_02010"/>
<sequence length="136" mass="15813">MIKTITVKTSHDRESLYRILSDPQFVLPRLFPPIKNVQESGESFDADGRFLAMKFNMHGNALRGSEIVYVFYLSAGGGKGQGRLTMQLMEGEINLRFQYEGWMQRVSGTFFMDKWFSNFADQLDESVRMERIKRKI</sequence>
<accession>A0A2U9IRM7</accession>